<evidence type="ECO:0000256" key="1">
    <source>
        <dbReference type="ARBA" id="ARBA00004604"/>
    </source>
</evidence>
<dbReference type="SUPFAM" id="SSF54928">
    <property type="entry name" value="RNA-binding domain, RBD"/>
    <property type="match status" value="1"/>
</dbReference>
<dbReference type="RefSeq" id="XP_025378383.1">
    <property type="nucleotide sequence ID" value="XM_025520903.1"/>
</dbReference>
<dbReference type="PROSITE" id="PS50102">
    <property type="entry name" value="RRM"/>
    <property type="match status" value="1"/>
</dbReference>
<dbReference type="GO" id="GO:0005730">
    <property type="term" value="C:nucleolus"/>
    <property type="evidence" value="ECO:0007669"/>
    <property type="project" value="UniProtKB-SubCell"/>
</dbReference>
<proteinExistence type="predicted"/>
<name>A0A316YTZ0_9BASI</name>
<feature type="domain" description="RRM" evidence="6">
    <location>
        <begin position="182"/>
        <end position="260"/>
    </location>
</feature>
<keyword evidence="2 4" id="KW-0694">RNA-binding</keyword>
<feature type="compositionally biased region" description="Basic and acidic residues" evidence="5">
    <location>
        <begin position="283"/>
        <end position="300"/>
    </location>
</feature>
<dbReference type="CDD" id="cd12307">
    <property type="entry name" value="RRM_NIFK_like"/>
    <property type="match status" value="1"/>
</dbReference>
<dbReference type="InterPro" id="IPR012677">
    <property type="entry name" value="Nucleotide-bd_a/b_plait_sf"/>
</dbReference>
<feature type="compositionally biased region" description="Low complexity" evidence="5">
    <location>
        <begin position="116"/>
        <end position="126"/>
    </location>
</feature>
<feature type="compositionally biased region" description="Low complexity" evidence="5">
    <location>
        <begin position="1"/>
        <end position="24"/>
    </location>
</feature>
<dbReference type="Proteomes" id="UP000245768">
    <property type="component" value="Unassembled WGS sequence"/>
</dbReference>
<feature type="compositionally biased region" description="Basic and acidic residues" evidence="5">
    <location>
        <begin position="40"/>
        <end position="62"/>
    </location>
</feature>
<feature type="region of interest" description="Disordered" evidence="5">
    <location>
        <begin position="278"/>
        <end position="300"/>
    </location>
</feature>
<dbReference type="EMBL" id="KZ819635">
    <property type="protein sequence ID" value="PWN91185.1"/>
    <property type="molecule type" value="Genomic_DNA"/>
</dbReference>
<evidence type="ECO:0000256" key="4">
    <source>
        <dbReference type="PROSITE-ProRule" id="PRU00176"/>
    </source>
</evidence>
<dbReference type="SMART" id="SM00360">
    <property type="entry name" value="RRM"/>
    <property type="match status" value="1"/>
</dbReference>
<dbReference type="Gene3D" id="3.30.70.330">
    <property type="match status" value="1"/>
</dbReference>
<gene>
    <name evidence="7" type="ORF">FA10DRAFT_265055</name>
</gene>
<accession>A0A316YTZ0</accession>
<feature type="compositionally biased region" description="Acidic residues" evidence="5">
    <location>
        <begin position="127"/>
        <end position="137"/>
    </location>
</feature>
<keyword evidence="8" id="KW-1185">Reference proteome</keyword>
<evidence type="ECO:0000259" key="6">
    <source>
        <dbReference type="PROSITE" id="PS50102"/>
    </source>
</evidence>
<evidence type="ECO:0000313" key="7">
    <source>
        <dbReference type="EMBL" id="PWN91185.1"/>
    </source>
</evidence>
<dbReference type="InParanoid" id="A0A316YTZ0"/>
<keyword evidence="3" id="KW-0539">Nucleus</keyword>
<dbReference type="STRING" id="215250.A0A316YTZ0"/>
<organism evidence="7 8">
    <name type="scientific">Acaromyces ingoldii</name>
    <dbReference type="NCBI Taxonomy" id="215250"/>
    <lineage>
        <taxon>Eukaryota</taxon>
        <taxon>Fungi</taxon>
        <taxon>Dikarya</taxon>
        <taxon>Basidiomycota</taxon>
        <taxon>Ustilaginomycotina</taxon>
        <taxon>Exobasidiomycetes</taxon>
        <taxon>Exobasidiales</taxon>
        <taxon>Cryptobasidiaceae</taxon>
        <taxon>Acaromyces</taxon>
    </lineage>
</organism>
<feature type="region of interest" description="Disordered" evidence="5">
    <location>
        <begin position="1"/>
        <end position="156"/>
    </location>
</feature>
<dbReference type="Pfam" id="PF00076">
    <property type="entry name" value="RRM_1"/>
    <property type="match status" value="1"/>
</dbReference>
<dbReference type="InterPro" id="IPR035979">
    <property type="entry name" value="RBD_domain_sf"/>
</dbReference>
<dbReference type="AlphaFoldDB" id="A0A316YTZ0"/>
<evidence type="ECO:0000313" key="8">
    <source>
        <dbReference type="Proteomes" id="UP000245768"/>
    </source>
</evidence>
<dbReference type="InterPro" id="IPR000504">
    <property type="entry name" value="RRM_dom"/>
</dbReference>
<evidence type="ECO:0000256" key="2">
    <source>
        <dbReference type="ARBA" id="ARBA00022884"/>
    </source>
</evidence>
<comment type="subcellular location">
    <subcellularLocation>
        <location evidence="1">Nucleus</location>
        <location evidence="1">Nucleolus</location>
    </subcellularLocation>
</comment>
<dbReference type="OrthoDB" id="21467at2759"/>
<protein>
    <recommendedName>
        <fullName evidence="6">RRM domain-containing protein</fullName>
    </recommendedName>
</protein>
<dbReference type="GO" id="GO:0003723">
    <property type="term" value="F:RNA binding"/>
    <property type="evidence" value="ECO:0007669"/>
    <property type="project" value="UniProtKB-UniRule"/>
</dbReference>
<reference evidence="7 8" key="1">
    <citation type="journal article" date="2018" name="Mol. Biol. Evol.">
        <title>Broad Genomic Sampling Reveals a Smut Pathogenic Ancestry of the Fungal Clade Ustilaginomycotina.</title>
        <authorList>
            <person name="Kijpornyongpan T."/>
            <person name="Mondo S.J."/>
            <person name="Barry K."/>
            <person name="Sandor L."/>
            <person name="Lee J."/>
            <person name="Lipzen A."/>
            <person name="Pangilinan J."/>
            <person name="LaButti K."/>
            <person name="Hainaut M."/>
            <person name="Henrissat B."/>
            <person name="Grigoriev I.V."/>
            <person name="Spatafora J.W."/>
            <person name="Aime M.C."/>
        </authorList>
    </citation>
    <scope>NUCLEOTIDE SEQUENCE [LARGE SCALE GENOMIC DNA]</scope>
    <source>
        <strain evidence="7 8">MCA 4198</strain>
    </source>
</reference>
<dbReference type="PANTHER" id="PTHR46754">
    <property type="entry name" value="MKI67 FHA DOMAIN-INTERACTING NUCLEOLAR PHOSPHOPROTEIN"/>
    <property type="match status" value="1"/>
</dbReference>
<dbReference type="GeneID" id="37042819"/>
<dbReference type="FunCoup" id="A0A316YTZ0">
    <property type="interactions" value="532"/>
</dbReference>
<evidence type="ECO:0000256" key="5">
    <source>
        <dbReference type="SAM" id="MobiDB-lite"/>
    </source>
</evidence>
<evidence type="ECO:0000256" key="3">
    <source>
        <dbReference type="ARBA" id="ARBA00023242"/>
    </source>
</evidence>
<sequence>MAVSKSTAAKKSSMTKAQPKAAAESKGKKSAAPLPPAKPVLEKGKKRAREEVVKKADKSERPQKKKAAATAALESESEEDENDSEVGAPVEEERDAEEEADSEDDEDDGDYIHGLSDVSGSESGADSSDEDDEDDDGGSSLAEISSSGVVRLPSSKNDAVVKAKLDKVRDKKQGKAHASTPTVIYFGRLPKSMTEEPLRKYLAQFGDVSRLRLSRNRRTGASKHYAFVEFDDEDVARIVAETMDNYLIENRMLQAKVVPKDKVHPKMWVGADRKFKKVRHAEKHQDRHNAVRTQESREKAERKLLERQEKKKDKIKKQGIDYDFDGYA</sequence>
<feature type="compositionally biased region" description="Acidic residues" evidence="5">
    <location>
        <begin position="75"/>
        <end position="109"/>
    </location>
</feature>